<dbReference type="Pfam" id="PF04480">
    <property type="entry name" value="DUF559"/>
    <property type="match status" value="1"/>
</dbReference>
<feature type="domain" description="DUF559" evidence="2">
    <location>
        <begin position="18"/>
        <end position="122"/>
    </location>
</feature>
<evidence type="ECO:0000256" key="1">
    <source>
        <dbReference type="SAM" id="MobiDB-lite"/>
    </source>
</evidence>
<organism evidence="3">
    <name type="scientific">hydrothermal vent metagenome</name>
    <dbReference type="NCBI Taxonomy" id="652676"/>
    <lineage>
        <taxon>unclassified sequences</taxon>
        <taxon>metagenomes</taxon>
        <taxon>ecological metagenomes</taxon>
    </lineage>
</organism>
<evidence type="ECO:0000259" key="2">
    <source>
        <dbReference type="Pfam" id="PF04480"/>
    </source>
</evidence>
<feature type="compositionally biased region" description="Basic residues" evidence="1">
    <location>
        <begin position="15"/>
        <end position="26"/>
    </location>
</feature>
<dbReference type="SUPFAM" id="SSF52980">
    <property type="entry name" value="Restriction endonuclease-like"/>
    <property type="match status" value="1"/>
</dbReference>
<dbReference type="InterPro" id="IPR011335">
    <property type="entry name" value="Restrct_endonuc-II-like"/>
</dbReference>
<reference evidence="3" key="1">
    <citation type="submission" date="2018-06" db="EMBL/GenBank/DDBJ databases">
        <authorList>
            <person name="Zhirakovskaya E."/>
        </authorList>
    </citation>
    <scope>NUCLEOTIDE SEQUENCE</scope>
</reference>
<accession>A0A3B1APJ7</accession>
<sequence>MGSGVGSGVGLNNPKRTKPTRQKLRKNQTEPEKRFWSWVRAKQLGVKFRRQHGLGKYIVDFYCTELSLVVELDGDSHFTPEGIAHDAIRSKFINSHNIKIIRFTNEQIMKGKEAVLVTLSKIIQNVEKN</sequence>
<dbReference type="InterPro" id="IPR007569">
    <property type="entry name" value="DUF559"/>
</dbReference>
<evidence type="ECO:0000313" key="3">
    <source>
        <dbReference type="EMBL" id="VAX07879.1"/>
    </source>
</evidence>
<dbReference type="CDD" id="cd01038">
    <property type="entry name" value="Endonuclease_DUF559"/>
    <property type="match status" value="1"/>
</dbReference>
<dbReference type="PANTHER" id="PTHR38590:SF1">
    <property type="entry name" value="BLL0828 PROTEIN"/>
    <property type="match status" value="1"/>
</dbReference>
<feature type="region of interest" description="Disordered" evidence="1">
    <location>
        <begin position="1"/>
        <end position="32"/>
    </location>
</feature>
<protein>
    <recommendedName>
        <fullName evidence="2">DUF559 domain-containing protein</fullName>
    </recommendedName>
</protein>
<name>A0A3B1APJ7_9ZZZZ</name>
<dbReference type="InterPro" id="IPR047216">
    <property type="entry name" value="Endonuclease_DUF559_bact"/>
</dbReference>
<dbReference type="Gene3D" id="3.40.960.10">
    <property type="entry name" value="VSR Endonuclease"/>
    <property type="match status" value="1"/>
</dbReference>
<gene>
    <name evidence="3" type="ORF">MNBD_GAMMA25-1134</name>
</gene>
<proteinExistence type="predicted"/>
<dbReference type="AlphaFoldDB" id="A0A3B1APJ7"/>
<dbReference type="PANTHER" id="PTHR38590">
    <property type="entry name" value="BLL0828 PROTEIN"/>
    <property type="match status" value="1"/>
</dbReference>
<dbReference type="EMBL" id="UOFY01000021">
    <property type="protein sequence ID" value="VAX07879.1"/>
    <property type="molecule type" value="Genomic_DNA"/>
</dbReference>